<comment type="caution">
    <text evidence="2">The sequence shown here is derived from an EMBL/GenBank/DDBJ whole genome shotgun (WGS) entry which is preliminary data.</text>
</comment>
<evidence type="ECO:0000256" key="1">
    <source>
        <dbReference type="SAM" id="Coils"/>
    </source>
</evidence>
<evidence type="ECO:0000313" key="2">
    <source>
        <dbReference type="EMBL" id="KAG7357517.1"/>
    </source>
</evidence>
<dbReference type="OrthoDB" id="39472at2759"/>
<proteinExistence type="predicted"/>
<organism evidence="2 3">
    <name type="scientific">Nitzschia inconspicua</name>
    <dbReference type="NCBI Taxonomy" id="303405"/>
    <lineage>
        <taxon>Eukaryota</taxon>
        <taxon>Sar</taxon>
        <taxon>Stramenopiles</taxon>
        <taxon>Ochrophyta</taxon>
        <taxon>Bacillariophyta</taxon>
        <taxon>Bacillariophyceae</taxon>
        <taxon>Bacillariophycidae</taxon>
        <taxon>Bacillariales</taxon>
        <taxon>Bacillariaceae</taxon>
        <taxon>Nitzschia</taxon>
    </lineage>
</organism>
<feature type="coiled-coil region" evidence="1">
    <location>
        <begin position="1668"/>
        <end position="1698"/>
    </location>
</feature>
<dbReference type="PANTHER" id="PTHR21286">
    <property type="entry name" value="NUCLEAR PORE COMPLEX PROTEIN NUP160"/>
    <property type="match status" value="1"/>
</dbReference>
<dbReference type="PANTHER" id="PTHR21286:SF0">
    <property type="entry name" value="NUCLEAR PORE COMPLEX PROTEIN NUP160"/>
    <property type="match status" value="1"/>
</dbReference>
<accession>A0A9K3L8E0</accession>
<name>A0A9K3L8E0_9STRA</name>
<evidence type="ECO:0008006" key="4">
    <source>
        <dbReference type="Google" id="ProtNLM"/>
    </source>
</evidence>
<dbReference type="EMBL" id="JAGRRH010000015">
    <property type="protein sequence ID" value="KAG7357517.1"/>
    <property type="molecule type" value="Genomic_DNA"/>
</dbReference>
<keyword evidence="3" id="KW-1185">Reference proteome</keyword>
<gene>
    <name evidence="2" type="ORF">IV203_002205</name>
</gene>
<dbReference type="Proteomes" id="UP000693970">
    <property type="component" value="Unassembled WGS sequence"/>
</dbReference>
<evidence type="ECO:0000313" key="3">
    <source>
        <dbReference type="Proteomes" id="UP000693970"/>
    </source>
</evidence>
<sequence length="1712" mass="191016">MKEIPIFFPNNITDLPPRYVVDYRASCLAMTSQNAMSTVDSLNDDVHVVDEALTEAASVSEVQLQGKNFLVTTSALVDQPEVISVALFPTGGNNQLGAPKTVELNTGDLVVVSARAVSIDSTSFKAAPLSPPLFRLVLVGSQGIIVSLALDENLVPDMANPLKVLFPEEYVPVALQSHITSTLLRPTMVEFLSSKRHHIVIALSPSLMIVDWMNSGKCEVWTESQCREDMKSRQRILDFSNFAFGRIDNGVVDMAPTAAVCVSSNKPKGNEGTDVVFTIHSDASIRKWLVDTDKSLRPFHVCTKIAKELPSPSTWNDARNSVAMSARLYGQTFALGLYIKTNSILEGESACNIWAFNGQITSSFDESLELWIPNDVQNVVSMAFNPTDPRCSLCAVFEYSKGTSSQNKSGIHVVMYPHDHIVIVGSQPEFMTTDSLDQIAAVERDRINALSYGETVLADFDEEESSPSVDEALNAVDALHLKFLFRPMFPRGNGTVLPPSDSCIRRALSKLVSNYRREQGMSIELETIKTLYEWRKRDKYRERISSFTNNYGRNATNSSQPMLESVYESYVRISREEEPKEEICEEIVIEGQTENGLLTEIETHQNRWRQLLRQIWEEEHILRLPLHVAWLNGYGLPVMLRGGVSSILTPPSQRRMANPLYLELDDACSRILSCIEADPSKSRYLYNIEGRVATYVSRFLLKPYPQSSIEDDLTCLGRWAAYKQGDLQNLRNALVAATTAGEILDWVRSNPQELLFSSDLDLNVFGPTDAGEFPNIQLRQAACTSLVRTVDAIRRAQLGKCLLLSALGTEGFVDKVALRRYMSVISVLWTSSQQLNMSVDANNATIHNIHFHERSVLPLNSSDPSFGNPPSGVLRPHNPRTTVLDADVISLANDPTASNYQSMFPWAVAGLVEVFTSRVFPDKGKGTDSLPPELSALPNPGGCAFSFDYSGLALRLLAPMVEFCIPEDSSEMLMMRTREMARCLLEALRKDSFPPNQKRKMLQLASQLLSPQAFSSRNDLNIVLMNEGLAYLSQLSSGTDPSDGRNLQALVRELLPTSTSAEVSDVLELECSRRLLSRVENIDEESRPLLQAVAEGFLLISRVHFRIHMFEKLITNGDSLDPVVEDSYYQYLIDVTSCAISEIREQFPESFLVKSNEYRSLWATKLKFAIRSARWNEAYDACFQRPLEPDRENNLGLLVKAMVDQGGLLDLIRLCRPFRSGESGDITDLYPIACEVLLHYSAEQDNYEARASSSGIRAITDYQGALYALHASQLQWQRAAQAMSLRYEKAVRCFRTRKDSFIANLKSTLIVDDLVLSSTAAANATMLVKEPMARFVTTGEYGWYSAYVPNNPGLPRNNSNHGGDDGEDDTYYYRGAVHLKTSSFRAIGLRTAYFDGCVVQSKVIETFCSNVSVLKDTERVIALLFDSGYYQKGLILALKMCEQYNEKYGRMRGNGLDTFAVYVADLLKSWLIPRSFEVSNGSKLRPTLNQLQIANDSFGKTSRAPFYAATSRSHALASLPGEAIAAALSTFVRKLTCEFSTAETPIALEVAECILRQNDAARLPVWLERLLLAADAEDSINGAFAPRRIGNSQEYLGNPQGLLSLYINESLFCEASDLVASVLNRHCTRIQNADKETRRLPSEGDIDYVPYDLIDTLYNLIQVAIDSSECDNEEKEKMQKARERMEKALLNYSKLLQNNEDGLNSARLLETY</sequence>
<reference evidence="2" key="1">
    <citation type="journal article" date="2021" name="Sci. Rep.">
        <title>Diploid genomic architecture of Nitzschia inconspicua, an elite biomass production diatom.</title>
        <authorList>
            <person name="Oliver A."/>
            <person name="Podell S."/>
            <person name="Pinowska A."/>
            <person name="Traller J.C."/>
            <person name="Smith S.R."/>
            <person name="McClure R."/>
            <person name="Beliaev A."/>
            <person name="Bohutskyi P."/>
            <person name="Hill E.A."/>
            <person name="Rabines A."/>
            <person name="Zheng H."/>
            <person name="Allen L.Z."/>
            <person name="Kuo A."/>
            <person name="Grigoriev I.V."/>
            <person name="Allen A.E."/>
            <person name="Hazlebeck D."/>
            <person name="Allen E.E."/>
        </authorList>
    </citation>
    <scope>NUCLEOTIDE SEQUENCE</scope>
    <source>
        <strain evidence="2">Hildebrandi</strain>
    </source>
</reference>
<reference evidence="2" key="2">
    <citation type="submission" date="2021-04" db="EMBL/GenBank/DDBJ databases">
        <authorList>
            <person name="Podell S."/>
        </authorList>
    </citation>
    <scope>NUCLEOTIDE SEQUENCE</scope>
    <source>
        <strain evidence="2">Hildebrandi</strain>
    </source>
</reference>
<dbReference type="GO" id="GO:0017056">
    <property type="term" value="F:structural constituent of nuclear pore"/>
    <property type="evidence" value="ECO:0007669"/>
    <property type="project" value="TreeGrafter"/>
</dbReference>
<protein>
    <recommendedName>
        <fullName evidence="4">Nuclear pore complex protein Nup160</fullName>
    </recommendedName>
</protein>
<dbReference type="InterPro" id="IPR021717">
    <property type="entry name" value="Nucleoporin_Nup160"/>
</dbReference>
<dbReference type="GO" id="GO:0005643">
    <property type="term" value="C:nuclear pore"/>
    <property type="evidence" value="ECO:0007669"/>
    <property type="project" value="TreeGrafter"/>
</dbReference>
<keyword evidence="1" id="KW-0175">Coiled coil</keyword>